<gene>
    <name evidence="3" type="ORF">PCOR1329_LOCUS66367</name>
</gene>
<feature type="region of interest" description="Disordered" evidence="1">
    <location>
        <begin position="94"/>
        <end position="113"/>
    </location>
</feature>
<dbReference type="PROSITE" id="PS50086">
    <property type="entry name" value="TBC_RABGAP"/>
    <property type="match status" value="1"/>
</dbReference>
<dbReference type="EMBL" id="CAUYUJ010018544">
    <property type="protein sequence ID" value="CAK0884413.1"/>
    <property type="molecule type" value="Genomic_DNA"/>
</dbReference>
<protein>
    <recommendedName>
        <fullName evidence="2">Rab-GAP TBC domain-containing protein</fullName>
    </recommendedName>
</protein>
<evidence type="ECO:0000313" key="4">
    <source>
        <dbReference type="Proteomes" id="UP001189429"/>
    </source>
</evidence>
<dbReference type="Gene3D" id="1.10.10.750">
    <property type="entry name" value="Ypt/Rab-GAP domain of gyp1p, domain 1"/>
    <property type="match status" value="1"/>
</dbReference>
<accession>A0ABN9WDK6</accession>
<name>A0ABN9WDK6_9DINO</name>
<dbReference type="SMART" id="SM00164">
    <property type="entry name" value="TBC"/>
    <property type="match status" value="1"/>
</dbReference>
<evidence type="ECO:0000259" key="2">
    <source>
        <dbReference type="PROSITE" id="PS50086"/>
    </source>
</evidence>
<dbReference type="InterPro" id="IPR000195">
    <property type="entry name" value="Rab-GAP-TBC_dom"/>
</dbReference>
<feature type="domain" description="Rab-GAP TBC" evidence="2">
    <location>
        <begin position="43"/>
        <end position="297"/>
    </location>
</feature>
<evidence type="ECO:0000313" key="3">
    <source>
        <dbReference type="EMBL" id="CAK0884413.1"/>
    </source>
</evidence>
<proteinExistence type="predicted"/>
<comment type="caution">
    <text evidence="3">The sequence shown here is derived from an EMBL/GenBank/DDBJ whole genome shotgun (WGS) entry which is preliminary data.</text>
</comment>
<sequence>MEGHGPAAPSAPPRPRRTQRFEAALGVETVDRKALAELAWCGVPAELSRCEVWQLLLGYRPLTRERRSDALARKREEYWELRRTLYEASRAVAAAAPAGSGEPPARGHTGRDSEDVLLRQIRKDLPRTKLRAGPSEALSAVVRDERVQGLMERVLFVWAVRQPACSYVQGLNDVLLPLLLVLLADRRARPEGTADVALLAVLGEEELAEVEADCYWCVTKILSEIFDHYTHGQPGIQRMGHRLSEVIRRIDAPLARHLESQGVDLLHTAFRWTTCLMVRELPLGCCVRLWDTLIAESALASGTQRGAAGDDCGSPGFEALLVYFCACLAVYFSPRLREMDFEVMTLFLQKLPTGGFGEHEVEVLLGEAYVLKQLFQESPSHLQPEGAVGSGLPRPGA</sequence>
<dbReference type="PANTHER" id="PTHR22957:SF26">
    <property type="entry name" value="LD44506P"/>
    <property type="match status" value="1"/>
</dbReference>
<feature type="compositionally biased region" description="Low complexity" evidence="1">
    <location>
        <begin position="94"/>
        <end position="107"/>
    </location>
</feature>
<dbReference type="SUPFAM" id="SSF47923">
    <property type="entry name" value="Ypt/Rab-GAP domain of gyp1p"/>
    <property type="match status" value="2"/>
</dbReference>
<dbReference type="InterPro" id="IPR035969">
    <property type="entry name" value="Rab-GAP_TBC_sf"/>
</dbReference>
<dbReference type="Pfam" id="PF00566">
    <property type="entry name" value="RabGAP-TBC"/>
    <property type="match status" value="1"/>
</dbReference>
<dbReference type="Proteomes" id="UP001189429">
    <property type="component" value="Unassembled WGS sequence"/>
</dbReference>
<dbReference type="PANTHER" id="PTHR22957">
    <property type="entry name" value="TBC1 DOMAIN FAMILY MEMBER GTPASE-ACTIVATING PROTEIN"/>
    <property type="match status" value="1"/>
</dbReference>
<dbReference type="Gene3D" id="1.10.472.80">
    <property type="entry name" value="Ypt/Rab-GAP domain of gyp1p, domain 3"/>
    <property type="match status" value="1"/>
</dbReference>
<reference evidence="3" key="1">
    <citation type="submission" date="2023-10" db="EMBL/GenBank/DDBJ databases">
        <authorList>
            <person name="Chen Y."/>
            <person name="Shah S."/>
            <person name="Dougan E. K."/>
            <person name="Thang M."/>
            <person name="Chan C."/>
        </authorList>
    </citation>
    <scope>NUCLEOTIDE SEQUENCE [LARGE SCALE GENOMIC DNA]</scope>
</reference>
<evidence type="ECO:0000256" key="1">
    <source>
        <dbReference type="SAM" id="MobiDB-lite"/>
    </source>
</evidence>
<dbReference type="Gene3D" id="1.10.8.270">
    <property type="entry name" value="putative rabgap domain of human tbc1 domain family member 14 like domains"/>
    <property type="match status" value="1"/>
</dbReference>
<keyword evidence="4" id="KW-1185">Reference proteome</keyword>
<organism evidence="3 4">
    <name type="scientific">Prorocentrum cordatum</name>
    <dbReference type="NCBI Taxonomy" id="2364126"/>
    <lineage>
        <taxon>Eukaryota</taxon>
        <taxon>Sar</taxon>
        <taxon>Alveolata</taxon>
        <taxon>Dinophyceae</taxon>
        <taxon>Prorocentrales</taxon>
        <taxon>Prorocentraceae</taxon>
        <taxon>Prorocentrum</taxon>
    </lineage>
</organism>